<keyword evidence="3" id="KW-1185">Reference proteome</keyword>
<dbReference type="AlphaFoldDB" id="A0AAD7AJ05"/>
<name>A0AAD7AJ05_9AGAR</name>
<feature type="domain" description="Tautomerase cis-CaaD-like" evidence="1">
    <location>
        <begin position="1"/>
        <end position="105"/>
    </location>
</feature>
<dbReference type="EMBL" id="JARIHO010000006">
    <property type="protein sequence ID" value="KAJ7359903.1"/>
    <property type="molecule type" value="Genomic_DNA"/>
</dbReference>
<dbReference type="Proteomes" id="UP001218218">
    <property type="component" value="Unassembled WGS sequence"/>
</dbReference>
<dbReference type="InterPro" id="IPR014347">
    <property type="entry name" value="Tautomerase/MIF_sf"/>
</dbReference>
<protein>
    <submittedName>
        <fullName evidence="2">Oxalocrotonate tautomerase</fullName>
    </submittedName>
</protein>
<evidence type="ECO:0000259" key="1">
    <source>
        <dbReference type="Pfam" id="PF14832"/>
    </source>
</evidence>
<dbReference type="InterPro" id="IPR028116">
    <property type="entry name" value="Cis-CaaD-like"/>
</dbReference>
<dbReference type="Pfam" id="PF14832">
    <property type="entry name" value="Tautomerase_3"/>
    <property type="match status" value="1"/>
</dbReference>
<evidence type="ECO:0000313" key="2">
    <source>
        <dbReference type="EMBL" id="KAJ7359903.1"/>
    </source>
</evidence>
<proteinExistence type="predicted"/>
<sequence length="114" mass="12567">MPLHRIFVPTGLYTLADKAAFAQAITDVYAILPPFYVVVLFIDLEPSNFFVGGKSTDRMVRINVEHVARNFADAAIKRGFMDRYEAAIAPFTTARGLDSEVQVVDCDVGPDSVL</sequence>
<accession>A0AAD7AJ05</accession>
<comment type="caution">
    <text evidence="2">The sequence shown here is derived from an EMBL/GenBank/DDBJ whole genome shotgun (WGS) entry which is preliminary data.</text>
</comment>
<gene>
    <name evidence="2" type="ORF">DFH08DRAFT_685927</name>
</gene>
<organism evidence="2 3">
    <name type="scientific">Mycena albidolilacea</name>
    <dbReference type="NCBI Taxonomy" id="1033008"/>
    <lineage>
        <taxon>Eukaryota</taxon>
        <taxon>Fungi</taxon>
        <taxon>Dikarya</taxon>
        <taxon>Basidiomycota</taxon>
        <taxon>Agaricomycotina</taxon>
        <taxon>Agaricomycetes</taxon>
        <taxon>Agaricomycetidae</taxon>
        <taxon>Agaricales</taxon>
        <taxon>Marasmiineae</taxon>
        <taxon>Mycenaceae</taxon>
        <taxon>Mycena</taxon>
    </lineage>
</organism>
<dbReference type="Gene3D" id="3.30.429.10">
    <property type="entry name" value="Macrophage Migration Inhibitory Factor"/>
    <property type="match status" value="1"/>
</dbReference>
<reference evidence="2" key="1">
    <citation type="submission" date="2023-03" db="EMBL/GenBank/DDBJ databases">
        <title>Massive genome expansion in bonnet fungi (Mycena s.s.) driven by repeated elements and novel gene families across ecological guilds.</title>
        <authorList>
            <consortium name="Lawrence Berkeley National Laboratory"/>
            <person name="Harder C.B."/>
            <person name="Miyauchi S."/>
            <person name="Viragh M."/>
            <person name="Kuo A."/>
            <person name="Thoen E."/>
            <person name="Andreopoulos B."/>
            <person name="Lu D."/>
            <person name="Skrede I."/>
            <person name="Drula E."/>
            <person name="Henrissat B."/>
            <person name="Morin E."/>
            <person name="Kohler A."/>
            <person name="Barry K."/>
            <person name="LaButti K."/>
            <person name="Morin E."/>
            <person name="Salamov A."/>
            <person name="Lipzen A."/>
            <person name="Mereny Z."/>
            <person name="Hegedus B."/>
            <person name="Baldrian P."/>
            <person name="Stursova M."/>
            <person name="Weitz H."/>
            <person name="Taylor A."/>
            <person name="Grigoriev I.V."/>
            <person name="Nagy L.G."/>
            <person name="Martin F."/>
            <person name="Kauserud H."/>
        </authorList>
    </citation>
    <scope>NUCLEOTIDE SEQUENCE</scope>
    <source>
        <strain evidence="2">CBHHK002</strain>
    </source>
</reference>
<evidence type="ECO:0000313" key="3">
    <source>
        <dbReference type="Proteomes" id="UP001218218"/>
    </source>
</evidence>